<dbReference type="PRINTS" id="PR00032">
    <property type="entry name" value="HTHARAC"/>
</dbReference>
<name>A0ABW0VP97_9BACL</name>
<keyword evidence="4" id="KW-0597">Phosphoprotein</keyword>
<reference evidence="8" key="1">
    <citation type="journal article" date="2019" name="Int. J. Syst. Evol. Microbiol.">
        <title>The Global Catalogue of Microorganisms (GCM) 10K type strain sequencing project: providing services to taxonomists for standard genome sequencing and annotation.</title>
        <authorList>
            <consortium name="The Broad Institute Genomics Platform"/>
            <consortium name="The Broad Institute Genome Sequencing Center for Infectious Disease"/>
            <person name="Wu L."/>
            <person name="Ma J."/>
        </authorList>
    </citation>
    <scope>NUCLEOTIDE SEQUENCE [LARGE SCALE GENOMIC DNA]</scope>
    <source>
        <strain evidence="8">CGMCC 1.3240</strain>
    </source>
</reference>
<keyword evidence="3" id="KW-0804">Transcription</keyword>
<dbReference type="SUPFAM" id="SSF46689">
    <property type="entry name" value="Homeodomain-like"/>
    <property type="match status" value="2"/>
</dbReference>
<evidence type="ECO:0000313" key="8">
    <source>
        <dbReference type="Proteomes" id="UP001596047"/>
    </source>
</evidence>
<feature type="modified residue" description="4-aspartylphosphate" evidence="4">
    <location>
        <position position="55"/>
    </location>
</feature>
<evidence type="ECO:0000256" key="1">
    <source>
        <dbReference type="ARBA" id="ARBA00023015"/>
    </source>
</evidence>
<dbReference type="Pfam" id="PF00072">
    <property type="entry name" value="Response_reg"/>
    <property type="match status" value="1"/>
</dbReference>
<dbReference type="PROSITE" id="PS00041">
    <property type="entry name" value="HTH_ARAC_FAMILY_1"/>
    <property type="match status" value="1"/>
</dbReference>
<keyword evidence="2" id="KW-0238">DNA-binding</keyword>
<evidence type="ECO:0000313" key="7">
    <source>
        <dbReference type="EMBL" id="MFC5647697.1"/>
    </source>
</evidence>
<dbReference type="InterPro" id="IPR020449">
    <property type="entry name" value="Tscrpt_reg_AraC-type_HTH"/>
</dbReference>
<dbReference type="Proteomes" id="UP001596047">
    <property type="component" value="Unassembled WGS sequence"/>
</dbReference>
<organism evidence="7 8">
    <name type="scientific">Paenibacillus solisilvae</name>
    <dbReference type="NCBI Taxonomy" id="2486751"/>
    <lineage>
        <taxon>Bacteria</taxon>
        <taxon>Bacillati</taxon>
        <taxon>Bacillota</taxon>
        <taxon>Bacilli</taxon>
        <taxon>Bacillales</taxon>
        <taxon>Paenibacillaceae</taxon>
        <taxon>Paenibacillus</taxon>
    </lineage>
</organism>
<dbReference type="Pfam" id="PF17853">
    <property type="entry name" value="GGDEF_2"/>
    <property type="match status" value="1"/>
</dbReference>
<dbReference type="InterPro" id="IPR018060">
    <property type="entry name" value="HTH_AraC"/>
</dbReference>
<sequence>MLKLLIVEDEEATREGLRSLINWESLGITISGLAANGMEALRMFEALPADLLLTDIRMPLMDGLQLIAELRKRGHDIPCVLLSGYNEFEYAQRAMRSGVSDYVIKPCSPDEILAVFATLTARIAEERRHTDELKGLAQQLHVHLPHAKTQLFRQWLNYPAMVTEKRLEQMKSVEMAIGYEHVIVMTFQIDSRMLENLNYDETGTQLLNFAAANIIKESLEHALLQPIEIVQEGDLIVAIGNGLIEWIGDKLHTGLVLVAANLKQFLNLTASAGISRSQTDINKLHIAYREALEALELRFFRGAGHYFYSEAAGQKKESLPDCINPVELLKLEQSALEHMRGSLYAEVLNDTERWLAAFQADYHQSRKQINGRALLFLNRLLHVAQERDSSETDLLGYFDQISEQLQLNETLEELSGFVYGSIRRIVEVLNPQKAPKRKVQQALDYIEEHYRSSGLSLAGVAKALFVSSTYLSTLFKQELGVNFLDYVHQYRIEKAKARLQAGDQKIQTVAREVGYFDEAHFTRTFKKWTGTLPSQYKKERLQRS</sequence>
<dbReference type="EMBL" id="JBHSOW010000005">
    <property type="protein sequence ID" value="MFC5647697.1"/>
    <property type="molecule type" value="Genomic_DNA"/>
</dbReference>
<dbReference type="CDD" id="cd17536">
    <property type="entry name" value="REC_YesN-like"/>
    <property type="match status" value="1"/>
</dbReference>
<dbReference type="PROSITE" id="PS01124">
    <property type="entry name" value="HTH_ARAC_FAMILY_2"/>
    <property type="match status" value="1"/>
</dbReference>
<evidence type="ECO:0000256" key="4">
    <source>
        <dbReference type="PROSITE-ProRule" id="PRU00169"/>
    </source>
</evidence>
<proteinExistence type="predicted"/>
<feature type="domain" description="Response regulatory" evidence="6">
    <location>
        <begin position="3"/>
        <end position="120"/>
    </location>
</feature>
<dbReference type="Pfam" id="PF12833">
    <property type="entry name" value="HTH_18"/>
    <property type="match status" value="1"/>
</dbReference>
<dbReference type="SMART" id="SM00448">
    <property type="entry name" value="REC"/>
    <property type="match status" value="1"/>
</dbReference>
<dbReference type="PANTHER" id="PTHR43280:SF28">
    <property type="entry name" value="HTH-TYPE TRANSCRIPTIONAL ACTIVATOR RHAS"/>
    <property type="match status" value="1"/>
</dbReference>
<dbReference type="Gene3D" id="3.40.50.2300">
    <property type="match status" value="1"/>
</dbReference>
<dbReference type="InterPro" id="IPR009057">
    <property type="entry name" value="Homeodomain-like_sf"/>
</dbReference>
<dbReference type="PROSITE" id="PS50110">
    <property type="entry name" value="RESPONSE_REGULATORY"/>
    <property type="match status" value="1"/>
</dbReference>
<evidence type="ECO:0000256" key="3">
    <source>
        <dbReference type="ARBA" id="ARBA00023163"/>
    </source>
</evidence>
<dbReference type="SMART" id="SM00342">
    <property type="entry name" value="HTH_ARAC"/>
    <property type="match status" value="1"/>
</dbReference>
<keyword evidence="8" id="KW-1185">Reference proteome</keyword>
<evidence type="ECO:0000256" key="2">
    <source>
        <dbReference type="ARBA" id="ARBA00023125"/>
    </source>
</evidence>
<evidence type="ECO:0000259" key="6">
    <source>
        <dbReference type="PROSITE" id="PS50110"/>
    </source>
</evidence>
<dbReference type="RefSeq" id="WP_379186146.1">
    <property type="nucleotide sequence ID" value="NZ_JBHSOW010000005.1"/>
</dbReference>
<gene>
    <name evidence="7" type="ORF">ACFPYJ_00920</name>
</gene>
<comment type="caution">
    <text evidence="7">The sequence shown here is derived from an EMBL/GenBank/DDBJ whole genome shotgun (WGS) entry which is preliminary data.</text>
</comment>
<dbReference type="InterPro" id="IPR001789">
    <property type="entry name" value="Sig_transdc_resp-reg_receiver"/>
</dbReference>
<dbReference type="InterPro" id="IPR018062">
    <property type="entry name" value="HTH_AraC-typ_CS"/>
</dbReference>
<dbReference type="InterPro" id="IPR011006">
    <property type="entry name" value="CheY-like_superfamily"/>
</dbReference>
<accession>A0ABW0VP97</accession>
<evidence type="ECO:0000259" key="5">
    <source>
        <dbReference type="PROSITE" id="PS01124"/>
    </source>
</evidence>
<dbReference type="Gene3D" id="1.10.10.60">
    <property type="entry name" value="Homeodomain-like"/>
    <property type="match status" value="2"/>
</dbReference>
<dbReference type="SUPFAM" id="SSF52172">
    <property type="entry name" value="CheY-like"/>
    <property type="match status" value="1"/>
</dbReference>
<feature type="domain" description="HTH araC/xylS-type" evidence="5">
    <location>
        <begin position="440"/>
        <end position="539"/>
    </location>
</feature>
<dbReference type="InterPro" id="IPR041522">
    <property type="entry name" value="CdaR_GGDEF"/>
</dbReference>
<protein>
    <submittedName>
        <fullName evidence="7">Response regulator</fullName>
    </submittedName>
</protein>
<dbReference type="PANTHER" id="PTHR43280">
    <property type="entry name" value="ARAC-FAMILY TRANSCRIPTIONAL REGULATOR"/>
    <property type="match status" value="1"/>
</dbReference>
<keyword evidence="1" id="KW-0805">Transcription regulation</keyword>